<evidence type="ECO:0000313" key="2">
    <source>
        <dbReference type="Proteomes" id="UP000015105"/>
    </source>
</evidence>
<name>A0A453IKU9_AEGTS</name>
<reference evidence="2" key="1">
    <citation type="journal article" date="2014" name="Science">
        <title>Ancient hybridizations among the ancestral genomes of bread wheat.</title>
        <authorList>
            <consortium name="International Wheat Genome Sequencing Consortium,"/>
            <person name="Marcussen T."/>
            <person name="Sandve S.R."/>
            <person name="Heier L."/>
            <person name="Spannagl M."/>
            <person name="Pfeifer M."/>
            <person name="Jakobsen K.S."/>
            <person name="Wulff B.B."/>
            <person name="Steuernagel B."/>
            <person name="Mayer K.F."/>
            <person name="Olsen O.A."/>
        </authorList>
    </citation>
    <scope>NUCLEOTIDE SEQUENCE [LARGE SCALE GENOMIC DNA]</scope>
    <source>
        <strain evidence="2">cv. AL8/78</strain>
    </source>
</reference>
<reference evidence="1" key="3">
    <citation type="journal article" date="2017" name="Nature">
        <title>Genome sequence of the progenitor of the wheat D genome Aegilops tauschii.</title>
        <authorList>
            <person name="Luo M.C."/>
            <person name="Gu Y.Q."/>
            <person name="Puiu D."/>
            <person name="Wang H."/>
            <person name="Twardziok S.O."/>
            <person name="Deal K.R."/>
            <person name="Huo N."/>
            <person name="Zhu T."/>
            <person name="Wang L."/>
            <person name="Wang Y."/>
            <person name="McGuire P.E."/>
            <person name="Liu S."/>
            <person name="Long H."/>
            <person name="Ramasamy R.K."/>
            <person name="Rodriguez J.C."/>
            <person name="Van S.L."/>
            <person name="Yuan L."/>
            <person name="Wang Z."/>
            <person name="Xia Z."/>
            <person name="Xiao L."/>
            <person name="Anderson O.D."/>
            <person name="Ouyang S."/>
            <person name="Liang Y."/>
            <person name="Zimin A.V."/>
            <person name="Pertea G."/>
            <person name="Qi P."/>
            <person name="Bennetzen J.L."/>
            <person name="Dai X."/>
            <person name="Dawson M.W."/>
            <person name="Muller H.G."/>
            <person name="Kugler K."/>
            <person name="Rivarola-Duarte L."/>
            <person name="Spannagl M."/>
            <person name="Mayer K.F.X."/>
            <person name="Lu F.H."/>
            <person name="Bevan M.W."/>
            <person name="Leroy P."/>
            <person name="Li P."/>
            <person name="You F.M."/>
            <person name="Sun Q."/>
            <person name="Liu Z."/>
            <person name="Lyons E."/>
            <person name="Wicker T."/>
            <person name="Salzberg S.L."/>
            <person name="Devos K.M."/>
            <person name="Dvorak J."/>
        </authorList>
    </citation>
    <scope>NUCLEOTIDE SEQUENCE [LARGE SCALE GENOMIC DNA]</scope>
    <source>
        <strain evidence="1">cv. AL8/78</strain>
    </source>
</reference>
<evidence type="ECO:0000313" key="1">
    <source>
        <dbReference type="EnsemblPlants" id="AET4Gv20592900.20"/>
    </source>
</evidence>
<dbReference type="EnsemblPlants" id="AET4Gv20592900.20">
    <property type="protein sequence ID" value="AET4Gv20592900.20"/>
    <property type="gene ID" value="AET4Gv20592900"/>
</dbReference>
<protein>
    <submittedName>
        <fullName evidence="1">Uncharacterized protein</fullName>
    </submittedName>
</protein>
<dbReference type="Gramene" id="AET4Gv20592900.20">
    <property type="protein sequence ID" value="AET4Gv20592900.20"/>
    <property type="gene ID" value="AET4Gv20592900"/>
</dbReference>
<keyword evidence="2" id="KW-1185">Reference proteome</keyword>
<organism evidence="1 2">
    <name type="scientific">Aegilops tauschii subsp. strangulata</name>
    <name type="common">Goatgrass</name>
    <dbReference type="NCBI Taxonomy" id="200361"/>
    <lineage>
        <taxon>Eukaryota</taxon>
        <taxon>Viridiplantae</taxon>
        <taxon>Streptophyta</taxon>
        <taxon>Embryophyta</taxon>
        <taxon>Tracheophyta</taxon>
        <taxon>Spermatophyta</taxon>
        <taxon>Magnoliopsida</taxon>
        <taxon>Liliopsida</taxon>
        <taxon>Poales</taxon>
        <taxon>Poaceae</taxon>
        <taxon>BOP clade</taxon>
        <taxon>Pooideae</taxon>
        <taxon>Triticodae</taxon>
        <taxon>Triticeae</taxon>
        <taxon>Triticinae</taxon>
        <taxon>Aegilops</taxon>
    </lineage>
</organism>
<proteinExistence type="predicted"/>
<sequence length="34" mass="3801">FSAGYGKMPGYEHIFTDFLQSLGQNKYQRCLSGG</sequence>
<dbReference type="Proteomes" id="UP000015105">
    <property type="component" value="Chromosome 4D"/>
</dbReference>
<accession>A0A453IKU9</accession>
<reference evidence="1" key="4">
    <citation type="submission" date="2019-03" db="UniProtKB">
        <authorList>
            <consortium name="EnsemblPlants"/>
        </authorList>
    </citation>
    <scope>IDENTIFICATION</scope>
</reference>
<reference evidence="1" key="5">
    <citation type="journal article" date="2021" name="G3 (Bethesda)">
        <title>Aegilops tauschii genome assembly Aet v5.0 features greater sequence contiguity and improved annotation.</title>
        <authorList>
            <person name="Wang L."/>
            <person name="Zhu T."/>
            <person name="Rodriguez J.C."/>
            <person name="Deal K.R."/>
            <person name="Dubcovsky J."/>
            <person name="McGuire P.E."/>
            <person name="Lux T."/>
            <person name="Spannagl M."/>
            <person name="Mayer K.F.X."/>
            <person name="Baldrich P."/>
            <person name="Meyers B.C."/>
            <person name="Huo N."/>
            <person name="Gu Y.Q."/>
            <person name="Zhou H."/>
            <person name="Devos K.M."/>
            <person name="Bennetzen J.L."/>
            <person name="Unver T."/>
            <person name="Budak H."/>
            <person name="Gulick P.J."/>
            <person name="Galiba G."/>
            <person name="Kalapos B."/>
            <person name="Nelson D.R."/>
            <person name="Li P."/>
            <person name="You F.M."/>
            <person name="Luo M.C."/>
            <person name="Dvorak J."/>
        </authorList>
    </citation>
    <scope>NUCLEOTIDE SEQUENCE [LARGE SCALE GENOMIC DNA]</scope>
    <source>
        <strain evidence="1">cv. AL8/78</strain>
    </source>
</reference>
<dbReference type="AlphaFoldDB" id="A0A453IKU9"/>
<reference evidence="2" key="2">
    <citation type="journal article" date="2017" name="Nat. Plants">
        <title>The Aegilops tauschii genome reveals multiple impacts of transposons.</title>
        <authorList>
            <person name="Zhao G."/>
            <person name="Zou C."/>
            <person name="Li K."/>
            <person name="Wang K."/>
            <person name="Li T."/>
            <person name="Gao L."/>
            <person name="Zhang X."/>
            <person name="Wang H."/>
            <person name="Yang Z."/>
            <person name="Liu X."/>
            <person name="Jiang W."/>
            <person name="Mao L."/>
            <person name="Kong X."/>
            <person name="Jiao Y."/>
            <person name="Jia J."/>
        </authorList>
    </citation>
    <scope>NUCLEOTIDE SEQUENCE [LARGE SCALE GENOMIC DNA]</scope>
    <source>
        <strain evidence="2">cv. AL8/78</strain>
    </source>
</reference>